<dbReference type="Gene3D" id="3.30.160.60">
    <property type="entry name" value="Classic Zinc Finger"/>
    <property type="match status" value="1"/>
</dbReference>
<protein>
    <recommendedName>
        <fullName evidence="3">C2H2-type domain-containing protein</fullName>
    </recommendedName>
</protein>
<dbReference type="InterPro" id="IPR036236">
    <property type="entry name" value="Znf_C2H2_sf"/>
</dbReference>
<organism evidence="1 2">
    <name type="scientific">Euroglyphus maynei</name>
    <name type="common">Mayne's house dust mite</name>
    <dbReference type="NCBI Taxonomy" id="6958"/>
    <lineage>
        <taxon>Eukaryota</taxon>
        <taxon>Metazoa</taxon>
        <taxon>Ecdysozoa</taxon>
        <taxon>Arthropoda</taxon>
        <taxon>Chelicerata</taxon>
        <taxon>Arachnida</taxon>
        <taxon>Acari</taxon>
        <taxon>Acariformes</taxon>
        <taxon>Sarcoptiformes</taxon>
        <taxon>Astigmata</taxon>
        <taxon>Psoroptidia</taxon>
        <taxon>Analgoidea</taxon>
        <taxon>Pyroglyphidae</taxon>
        <taxon>Pyroglyphinae</taxon>
        <taxon>Euroglyphus</taxon>
    </lineage>
</organism>
<proteinExistence type="predicted"/>
<gene>
    <name evidence="1" type="ORF">BLA29_003928</name>
</gene>
<keyword evidence="2" id="KW-1185">Reference proteome</keyword>
<dbReference type="Proteomes" id="UP000194236">
    <property type="component" value="Unassembled WGS sequence"/>
</dbReference>
<dbReference type="OrthoDB" id="3269380at2759"/>
<evidence type="ECO:0008006" key="3">
    <source>
        <dbReference type="Google" id="ProtNLM"/>
    </source>
</evidence>
<evidence type="ECO:0000313" key="2">
    <source>
        <dbReference type="Proteomes" id="UP000194236"/>
    </source>
</evidence>
<dbReference type="AlphaFoldDB" id="A0A1Y3ARX3"/>
<accession>A0A1Y3ARX3</accession>
<evidence type="ECO:0000313" key="1">
    <source>
        <dbReference type="EMBL" id="OTF69935.1"/>
    </source>
</evidence>
<sequence>MAVFLSNVCTFNSCGIKFSSLTELIRHIEDHHLDVDTFDNPAKPLYTNCMPVSCVLRIFSNQNDGNDLNGMIDGNNVVNNNYHNGHNHHVVN</sequence>
<comment type="caution">
    <text evidence="1">The sequence shown here is derived from an EMBL/GenBank/DDBJ whole genome shotgun (WGS) entry which is preliminary data.</text>
</comment>
<reference evidence="1 2" key="1">
    <citation type="submission" date="2017-03" db="EMBL/GenBank/DDBJ databases">
        <title>Genome Survey of Euroglyphus maynei.</title>
        <authorList>
            <person name="Arlian L.G."/>
            <person name="Morgan M.S."/>
            <person name="Rider S.D."/>
        </authorList>
    </citation>
    <scope>NUCLEOTIDE SEQUENCE [LARGE SCALE GENOMIC DNA]</scope>
    <source>
        <strain evidence="1">Arlian Lab</strain>
        <tissue evidence="1">Whole body</tissue>
    </source>
</reference>
<dbReference type="SUPFAM" id="SSF57667">
    <property type="entry name" value="beta-beta-alpha zinc fingers"/>
    <property type="match status" value="1"/>
</dbReference>
<dbReference type="EMBL" id="MUJZ01068072">
    <property type="protein sequence ID" value="OTF69935.1"/>
    <property type="molecule type" value="Genomic_DNA"/>
</dbReference>
<name>A0A1Y3ARX3_EURMA</name>